<sequence length="149" mass="17411">MDEEPPIASQTPIESFYRPLLRRSSTNNYKSELEAHTHRQNDLPEQQLQRRQSEELSFERMRSQVHRHQLLHNDDDSASVISSPSYETISGQRTSLSQPDPQVSESKPRKSDQFFESRPVPGVGRRLSFKYDDYKKQMLNKSMESKRSA</sequence>
<accession>A0A9P8T0P5</accession>
<proteinExistence type="predicted"/>
<feature type="compositionally biased region" description="Basic and acidic residues" evidence="1">
    <location>
        <begin position="51"/>
        <end position="62"/>
    </location>
</feature>
<feature type="compositionally biased region" description="Basic and acidic residues" evidence="1">
    <location>
        <begin position="106"/>
        <end position="115"/>
    </location>
</feature>
<dbReference type="AlphaFoldDB" id="A0A9P8T0P5"/>
<evidence type="ECO:0000313" key="3">
    <source>
        <dbReference type="Proteomes" id="UP000769157"/>
    </source>
</evidence>
<reference evidence="2" key="1">
    <citation type="journal article" date="2021" name="Open Biol.">
        <title>Shared evolutionary footprints suggest mitochondrial oxidative damage underlies multiple complex I losses in fungi.</title>
        <authorList>
            <person name="Schikora-Tamarit M.A."/>
            <person name="Marcet-Houben M."/>
            <person name="Nosek J."/>
            <person name="Gabaldon T."/>
        </authorList>
    </citation>
    <scope>NUCLEOTIDE SEQUENCE</scope>
    <source>
        <strain evidence="2">CBS6075</strain>
    </source>
</reference>
<evidence type="ECO:0000313" key="2">
    <source>
        <dbReference type="EMBL" id="KAH3661983.1"/>
    </source>
</evidence>
<comment type="caution">
    <text evidence="2">The sequence shown here is derived from an EMBL/GenBank/DDBJ whole genome shotgun (WGS) entry which is preliminary data.</text>
</comment>
<dbReference type="GeneID" id="70238126"/>
<dbReference type="Proteomes" id="UP000769157">
    <property type="component" value="Unassembled WGS sequence"/>
</dbReference>
<feature type="compositionally biased region" description="Basic and acidic residues" evidence="1">
    <location>
        <begin position="31"/>
        <end position="42"/>
    </location>
</feature>
<reference evidence="2" key="2">
    <citation type="submission" date="2021-01" db="EMBL/GenBank/DDBJ databases">
        <authorList>
            <person name="Schikora-Tamarit M.A."/>
        </authorList>
    </citation>
    <scope>NUCLEOTIDE SEQUENCE</scope>
    <source>
        <strain evidence="2">CBS6075</strain>
    </source>
</reference>
<protein>
    <submittedName>
        <fullName evidence="2">Uncharacterized protein</fullName>
    </submittedName>
</protein>
<keyword evidence="3" id="KW-1185">Reference proteome</keyword>
<evidence type="ECO:0000256" key="1">
    <source>
        <dbReference type="SAM" id="MobiDB-lite"/>
    </source>
</evidence>
<name>A0A9P8T0P5_9ASCO</name>
<organism evidence="2 3">
    <name type="scientific">Ogataea philodendri</name>
    <dbReference type="NCBI Taxonomy" id="1378263"/>
    <lineage>
        <taxon>Eukaryota</taxon>
        <taxon>Fungi</taxon>
        <taxon>Dikarya</taxon>
        <taxon>Ascomycota</taxon>
        <taxon>Saccharomycotina</taxon>
        <taxon>Pichiomycetes</taxon>
        <taxon>Pichiales</taxon>
        <taxon>Pichiaceae</taxon>
        <taxon>Ogataea</taxon>
    </lineage>
</organism>
<dbReference type="EMBL" id="JAEUBE010000414">
    <property type="protein sequence ID" value="KAH3661983.1"/>
    <property type="molecule type" value="Genomic_DNA"/>
</dbReference>
<feature type="compositionally biased region" description="Polar residues" evidence="1">
    <location>
        <begin position="79"/>
        <end position="105"/>
    </location>
</feature>
<gene>
    <name evidence="2" type="ORF">OGAPHI_006162</name>
</gene>
<feature type="region of interest" description="Disordered" evidence="1">
    <location>
        <begin position="1"/>
        <end position="126"/>
    </location>
</feature>
<dbReference type="OrthoDB" id="3988765at2759"/>
<dbReference type="RefSeq" id="XP_046059087.1">
    <property type="nucleotide sequence ID" value="XM_046207422.1"/>
</dbReference>